<proteinExistence type="predicted"/>
<accession>A0ABN7WEF2</accession>
<feature type="non-terminal residue" evidence="1">
    <location>
        <position position="1"/>
    </location>
</feature>
<organism evidence="1 2">
    <name type="scientific">Gigaspora margarita</name>
    <dbReference type="NCBI Taxonomy" id="4874"/>
    <lineage>
        <taxon>Eukaryota</taxon>
        <taxon>Fungi</taxon>
        <taxon>Fungi incertae sedis</taxon>
        <taxon>Mucoromycota</taxon>
        <taxon>Glomeromycotina</taxon>
        <taxon>Glomeromycetes</taxon>
        <taxon>Diversisporales</taxon>
        <taxon>Gigasporaceae</taxon>
        <taxon>Gigaspora</taxon>
    </lineage>
</organism>
<keyword evidence="2" id="KW-1185">Reference proteome</keyword>
<dbReference type="Proteomes" id="UP000789901">
    <property type="component" value="Unassembled WGS sequence"/>
</dbReference>
<dbReference type="EMBL" id="CAJVQB010040239">
    <property type="protein sequence ID" value="CAG8828180.1"/>
    <property type="molecule type" value="Genomic_DNA"/>
</dbReference>
<evidence type="ECO:0000313" key="1">
    <source>
        <dbReference type="EMBL" id="CAG8828180.1"/>
    </source>
</evidence>
<comment type="caution">
    <text evidence="1">The sequence shown here is derived from an EMBL/GenBank/DDBJ whole genome shotgun (WGS) entry which is preliminary data.</text>
</comment>
<protein>
    <submittedName>
        <fullName evidence="1">35174_t:CDS:1</fullName>
    </submittedName>
</protein>
<sequence length="203" mass="22655">KKIAELAITNHIEKGKKTSPALSITVALSSKSTNIYITPEIEHVESLNDKLETPKIVKLLDDESGLSIDEPDISSDLPANDELKSSNVEEQIVGDANLCKNPAKGQYCTSHTFKIRKGVIIPQPCKGCGRGTKSSIQLCVPCGQELEYNKEFNESEEVLNLSTNHWIKFNGKLYKKLLHEGYKYTKDLSQYLEEVPLIDIGEY</sequence>
<name>A0ABN7WEF2_GIGMA</name>
<gene>
    <name evidence="1" type="ORF">GMARGA_LOCUS29625</name>
</gene>
<reference evidence="1 2" key="1">
    <citation type="submission" date="2021-06" db="EMBL/GenBank/DDBJ databases">
        <authorList>
            <person name="Kallberg Y."/>
            <person name="Tangrot J."/>
            <person name="Rosling A."/>
        </authorList>
    </citation>
    <scope>NUCLEOTIDE SEQUENCE [LARGE SCALE GENOMIC DNA]</scope>
    <source>
        <strain evidence="1 2">120-4 pot B 10/14</strain>
    </source>
</reference>
<evidence type="ECO:0000313" key="2">
    <source>
        <dbReference type="Proteomes" id="UP000789901"/>
    </source>
</evidence>
<feature type="non-terminal residue" evidence="1">
    <location>
        <position position="203"/>
    </location>
</feature>